<comment type="caution">
    <text evidence="2">The sequence shown here is derived from an EMBL/GenBank/DDBJ whole genome shotgun (WGS) entry which is preliminary data.</text>
</comment>
<evidence type="ECO:0000313" key="2">
    <source>
        <dbReference type="EMBL" id="KAF3575327.1"/>
    </source>
</evidence>
<keyword evidence="1" id="KW-1133">Transmembrane helix</keyword>
<protein>
    <submittedName>
        <fullName evidence="2">Uncharacterized protein</fullName>
    </submittedName>
</protein>
<sequence length="101" mass="10829">MLETSVLGLGQDLGLITALGGAMTTSAYVSRIVFDLIPSRFKVRDMFSAYVTCMALSDGDMVAQILWLSMKDVFTQIAKDVVGQGLDHGVIDRGPKSACPD</sequence>
<evidence type="ECO:0000313" key="3">
    <source>
        <dbReference type="Proteomes" id="UP000712600"/>
    </source>
</evidence>
<name>A0A8S9RTM9_BRACR</name>
<accession>A0A8S9RTM9</accession>
<keyword evidence="1" id="KW-0472">Membrane</keyword>
<keyword evidence="1" id="KW-0812">Transmembrane</keyword>
<reference evidence="2" key="1">
    <citation type="submission" date="2019-12" db="EMBL/GenBank/DDBJ databases">
        <title>Genome sequencing and annotation of Brassica cretica.</title>
        <authorList>
            <person name="Studholme D.J."/>
            <person name="Sarris P."/>
        </authorList>
    </citation>
    <scope>NUCLEOTIDE SEQUENCE</scope>
    <source>
        <strain evidence="2">PFS-109/04</strain>
        <tissue evidence="2">Leaf</tissue>
    </source>
</reference>
<dbReference type="EMBL" id="QGKX02000095">
    <property type="protein sequence ID" value="KAF3575327.1"/>
    <property type="molecule type" value="Genomic_DNA"/>
</dbReference>
<evidence type="ECO:0000256" key="1">
    <source>
        <dbReference type="SAM" id="Phobius"/>
    </source>
</evidence>
<feature type="transmembrane region" description="Helical" evidence="1">
    <location>
        <begin position="13"/>
        <end position="34"/>
    </location>
</feature>
<gene>
    <name evidence="2" type="ORF">F2Q69_00059425</name>
</gene>
<proteinExistence type="predicted"/>
<dbReference type="AlphaFoldDB" id="A0A8S9RTM9"/>
<dbReference type="Proteomes" id="UP000712600">
    <property type="component" value="Unassembled WGS sequence"/>
</dbReference>
<organism evidence="2 3">
    <name type="scientific">Brassica cretica</name>
    <name type="common">Mustard</name>
    <dbReference type="NCBI Taxonomy" id="69181"/>
    <lineage>
        <taxon>Eukaryota</taxon>
        <taxon>Viridiplantae</taxon>
        <taxon>Streptophyta</taxon>
        <taxon>Embryophyta</taxon>
        <taxon>Tracheophyta</taxon>
        <taxon>Spermatophyta</taxon>
        <taxon>Magnoliopsida</taxon>
        <taxon>eudicotyledons</taxon>
        <taxon>Gunneridae</taxon>
        <taxon>Pentapetalae</taxon>
        <taxon>rosids</taxon>
        <taxon>malvids</taxon>
        <taxon>Brassicales</taxon>
        <taxon>Brassicaceae</taxon>
        <taxon>Brassiceae</taxon>
        <taxon>Brassica</taxon>
    </lineage>
</organism>